<sequence>MEKLSISSSKKARRNNFQREITSTNLEQSNAWNVTRRLSPKAPPVPKLDSARASGVLKVLIKVEYIGQLL</sequence>
<keyword evidence="3" id="KW-1185">Reference proteome</keyword>
<evidence type="ECO:0000313" key="3">
    <source>
        <dbReference type="Proteomes" id="UP000276776"/>
    </source>
</evidence>
<evidence type="ECO:0000313" key="4">
    <source>
        <dbReference type="WBParaSite" id="TCLT_0000495601-mRNA-1"/>
    </source>
</evidence>
<reference evidence="4" key="1">
    <citation type="submission" date="2017-02" db="UniProtKB">
        <authorList>
            <consortium name="WormBaseParasite"/>
        </authorList>
    </citation>
    <scope>IDENTIFICATION</scope>
</reference>
<protein>
    <submittedName>
        <fullName evidence="2 4">Uncharacterized protein</fullName>
    </submittedName>
</protein>
<dbReference type="EMBL" id="UYYF01004312">
    <property type="protein sequence ID" value="VDN02133.1"/>
    <property type="molecule type" value="Genomic_DNA"/>
</dbReference>
<name>A0A0N5CX50_THECL</name>
<reference evidence="2 3" key="2">
    <citation type="submission" date="2018-11" db="EMBL/GenBank/DDBJ databases">
        <authorList>
            <consortium name="Pathogen Informatics"/>
        </authorList>
    </citation>
    <scope>NUCLEOTIDE SEQUENCE [LARGE SCALE GENOMIC DNA]</scope>
</reference>
<dbReference type="Proteomes" id="UP000276776">
    <property type="component" value="Unassembled WGS sequence"/>
</dbReference>
<evidence type="ECO:0000256" key="1">
    <source>
        <dbReference type="SAM" id="MobiDB-lite"/>
    </source>
</evidence>
<gene>
    <name evidence="2" type="ORF">TCLT_LOCUS4945</name>
</gene>
<dbReference type="AlphaFoldDB" id="A0A0N5CX50"/>
<feature type="region of interest" description="Disordered" evidence="1">
    <location>
        <begin position="1"/>
        <end position="24"/>
    </location>
</feature>
<dbReference type="WBParaSite" id="TCLT_0000495601-mRNA-1">
    <property type="protein sequence ID" value="TCLT_0000495601-mRNA-1"/>
    <property type="gene ID" value="TCLT_0000495601"/>
</dbReference>
<evidence type="ECO:0000313" key="2">
    <source>
        <dbReference type="EMBL" id="VDN02133.1"/>
    </source>
</evidence>
<organism evidence="4">
    <name type="scientific">Thelazia callipaeda</name>
    <name type="common">Oriental eyeworm</name>
    <name type="synonym">Parasitic nematode</name>
    <dbReference type="NCBI Taxonomy" id="103827"/>
    <lineage>
        <taxon>Eukaryota</taxon>
        <taxon>Metazoa</taxon>
        <taxon>Ecdysozoa</taxon>
        <taxon>Nematoda</taxon>
        <taxon>Chromadorea</taxon>
        <taxon>Rhabditida</taxon>
        <taxon>Spirurina</taxon>
        <taxon>Spiruromorpha</taxon>
        <taxon>Thelazioidea</taxon>
        <taxon>Thelaziidae</taxon>
        <taxon>Thelazia</taxon>
    </lineage>
</organism>
<accession>A0A0N5CX50</accession>
<proteinExistence type="predicted"/>